<proteinExistence type="predicted"/>
<protein>
    <submittedName>
        <fullName evidence="1">Uncharacterized protein</fullName>
    </submittedName>
</protein>
<keyword evidence="2" id="KW-1185">Reference proteome</keyword>
<organism evidence="1 2">
    <name type="scientific">Larinioides sclopetarius</name>
    <dbReference type="NCBI Taxonomy" id="280406"/>
    <lineage>
        <taxon>Eukaryota</taxon>
        <taxon>Metazoa</taxon>
        <taxon>Ecdysozoa</taxon>
        <taxon>Arthropoda</taxon>
        <taxon>Chelicerata</taxon>
        <taxon>Arachnida</taxon>
        <taxon>Araneae</taxon>
        <taxon>Araneomorphae</taxon>
        <taxon>Entelegynae</taxon>
        <taxon>Araneoidea</taxon>
        <taxon>Araneidae</taxon>
        <taxon>Larinioides</taxon>
    </lineage>
</organism>
<gene>
    <name evidence="1" type="ORF">LARSCL_LOCUS11052</name>
</gene>
<comment type="caution">
    <text evidence="1">The sequence shown here is derived from an EMBL/GenBank/DDBJ whole genome shotgun (WGS) entry which is preliminary data.</text>
</comment>
<dbReference type="AlphaFoldDB" id="A0AAV2ADF2"/>
<accession>A0AAV2ADF2</accession>
<evidence type="ECO:0000313" key="2">
    <source>
        <dbReference type="Proteomes" id="UP001497382"/>
    </source>
</evidence>
<evidence type="ECO:0000313" key="1">
    <source>
        <dbReference type="EMBL" id="CAL1280578.1"/>
    </source>
</evidence>
<sequence>MYNEFYVNVTFVHYYNYSLEQSKSFQDIRGDIQEEIKRRMDWLTAFIDWTN</sequence>
<dbReference type="Proteomes" id="UP001497382">
    <property type="component" value="Unassembled WGS sequence"/>
</dbReference>
<feature type="non-terminal residue" evidence="1">
    <location>
        <position position="51"/>
    </location>
</feature>
<dbReference type="EMBL" id="CAXIEN010000133">
    <property type="protein sequence ID" value="CAL1280578.1"/>
    <property type="molecule type" value="Genomic_DNA"/>
</dbReference>
<reference evidence="1 2" key="1">
    <citation type="submission" date="2024-04" db="EMBL/GenBank/DDBJ databases">
        <authorList>
            <person name="Rising A."/>
            <person name="Reimegard J."/>
            <person name="Sonavane S."/>
            <person name="Akerstrom W."/>
            <person name="Nylinder S."/>
            <person name="Hedman E."/>
            <person name="Kallberg Y."/>
        </authorList>
    </citation>
    <scope>NUCLEOTIDE SEQUENCE [LARGE SCALE GENOMIC DNA]</scope>
</reference>
<name>A0AAV2ADF2_9ARAC</name>